<name>A0A180GJE2_PUCT1</name>
<sequence>MAKICSKRSGHQLEPETVSAILKAACQNGHYELFHAVGSCHQGNLPLSFVDWVREWLSALPDADRAEKYEKWIPELVKAYPSVADRVGFFDRMSKPTGDASAPDAALTNQPWAQDLLRQSIQKSLETTSTPTEEEGSAIVTAVFNLNDTWPKTSALLTSIFDHFPKPEAIAFLLAFLSQLKTLETKAGLPNPEILELRRNLSSRVFNHERTPSKIVTGVETEYTRAHWPEVSSDALSEFLCDLRDLSTDRESLLQPVIEQISAQHATFSEIEMRDFWMLVLCKLIEILVARSVPLNTPLYQQLTRQFIAHFDDQTLGPCPHAGINPRCAQLECTCDDCEKVNEFLRDGSQNQKAEFRLKDREAVRHLVHEIDQSRARCSQEVDEWISSRTVIVKKYGTLEEDVAEWKMQRKFFYQELFRDIKKEHLESLLGAEETARLRSLAELAQ</sequence>
<dbReference type="Proteomes" id="UP000005240">
    <property type="component" value="Unassembled WGS sequence"/>
</dbReference>
<dbReference type="AlphaFoldDB" id="A0A180GJE2"/>
<dbReference type="PANTHER" id="PTHR33099">
    <property type="entry name" value="FE2OG DIOXYGENASE DOMAIN-CONTAINING PROTEIN"/>
    <property type="match status" value="1"/>
</dbReference>
<accession>A0A180GJE2</accession>
<dbReference type="EnsemblFungi" id="PTTG_12172-t43_1">
    <property type="protein sequence ID" value="PTTG_12172-t43_1-p1"/>
    <property type="gene ID" value="PTTG_12172"/>
</dbReference>
<organism evidence="1">
    <name type="scientific">Puccinia triticina (isolate 1-1 / race 1 (BBBD))</name>
    <name type="common">Brown leaf rust fungus</name>
    <dbReference type="NCBI Taxonomy" id="630390"/>
    <lineage>
        <taxon>Eukaryota</taxon>
        <taxon>Fungi</taxon>
        <taxon>Dikarya</taxon>
        <taxon>Basidiomycota</taxon>
        <taxon>Pucciniomycotina</taxon>
        <taxon>Pucciniomycetes</taxon>
        <taxon>Pucciniales</taxon>
        <taxon>Pucciniaceae</taxon>
        <taxon>Puccinia</taxon>
    </lineage>
</organism>
<dbReference type="OrthoDB" id="124582at2759"/>
<gene>
    <name evidence="1" type="ORF">PTTG_12172</name>
</gene>
<keyword evidence="3" id="KW-1185">Reference proteome</keyword>
<proteinExistence type="predicted"/>
<reference evidence="2 3" key="3">
    <citation type="journal article" date="2017" name="G3 (Bethesda)">
        <title>Comparative analysis highlights variable genome content of wheat rusts and divergence of the mating loci.</title>
        <authorList>
            <person name="Cuomo C.A."/>
            <person name="Bakkeren G."/>
            <person name="Khalil H.B."/>
            <person name="Panwar V."/>
            <person name="Joly D."/>
            <person name="Linning R."/>
            <person name="Sakthikumar S."/>
            <person name="Song X."/>
            <person name="Adiconis X."/>
            <person name="Fan L."/>
            <person name="Goldberg J.M."/>
            <person name="Levin J.Z."/>
            <person name="Young S."/>
            <person name="Zeng Q."/>
            <person name="Anikster Y."/>
            <person name="Bruce M."/>
            <person name="Wang M."/>
            <person name="Yin C."/>
            <person name="McCallum B."/>
            <person name="Szabo L.J."/>
            <person name="Hulbert S."/>
            <person name="Chen X."/>
            <person name="Fellers J.P."/>
        </authorList>
    </citation>
    <scope>NUCLEOTIDE SEQUENCE</scope>
    <source>
        <strain evidence="3">Isolate 1-1 / race 1 (BBBD)</strain>
        <strain evidence="2">isolate 1-1 / race 1 (BBBD)</strain>
    </source>
</reference>
<dbReference type="VEuPathDB" id="FungiDB:PTTG_12172"/>
<evidence type="ECO:0000313" key="1">
    <source>
        <dbReference type="EMBL" id="OAV92073.1"/>
    </source>
</evidence>
<reference evidence="2" key="4">
    <citation type="submission" date="2025-05" db="UniProtKB">
        <authorList>
            <consortium name="EnsemblFungi"/>
        </authorList>
    </citation>
    <scope>IDENTIFICATION</scope>
    <source>
        <strain evidence="2">isolate 1-1 / race 1 (BBBD)</strain>
    </source>
</reference>
<reference evidence="1" key="1">
    <citation type="submission" date="2009-11" db="EMBL/GenBank/DDBJ databases">
        <authorList>
            <consortium name="The Broad Institute Genome Sequencing Platform"/>
            <person name="Ward D."/>
            <person name="Feldgarden M."/>
            <person name="Earl A."/>
            <person name="Young S.K."/>
            <person name="Zeng Q."/>
            <person name="Koehrsen M."/>
            <person name="Alvarado L."/>
            <person name="Berlin A."/>
            <person name="Bochicchio J."/>
            <person name="Borenstein D."/>
            <person name="Chapman S.B."/>
            <person name="Chen Z."/>
            <person name="Engels R."/>
            <person name="Freedman E."/>
            <person name="Gellesch M."/>
            <person name="Goldberg J."/>
            <person name="Griggs A."/>
            <person name="Gujja S."/>
            <person name="Heilman E."/>
            <person name="Heiman D."/>
            <person name="Hepburn T."/>
            <person name="Howarth C."/>
            <person name="Jen D."/>
            <person name="Larson L."/>
            <person name="Lewis B."/>
            <person name="Mehta T."/>
            <person name="Park D."/>
            <person name="Pearson M."/>
            <person name="Roberts A."/>
            <person name="Saif S."/>
            <person name="Shea T."/>
            <person name="Shenoy N."/>
            <person name="Sisk P."/>
            <person name="Stolte C."/>
            <person name="Sykes S."/>
            <person name="Thomson T."/>
            <person name="Walk T."/>
            <person name="White J."/>
            <person name="Yandava C."/>
            <person name="Izard J."/>
            <person name="Baranova O.V."/>
            <person name="Blanton J.M."/>
            <person name="Tanner A.C."/>
            <person name="Dewhirst F.E."/>
            <person name="Haas B."/>
            <person name="Nusbaum C."/>
            <person name="Birren B."/>
        </authorList>
    </citation>
    <scope>NUCLEOTIDE SEQUENCE [LARGE SCALE GENOMIC DNA]</scope>
    <source>
        <strain evidence="1">1-1 BBBD Race 1</strain>
    </source>
</reference>
<evidence type="ECO:0000313" key="2">
    <source>
        <dbReference type="EnsemblFungi" id="PTTG_12172-t43_1-p1"/>
    </source>
</evidence>
<protein>
    <submittedName>
        <fullName evidence="1 2">Uncharacterized protein</fullName>
    </submittedName>
</protein>
<evidence type="ECO:0000313" key="3">
    <source>
        <dbReference type="Proteomes" id="UP000005240"/>
    </source>
</evidence>
<dbReference type="EMBL" id="ADAS02000070">
    <property type="protein sequence ID" value="OAV92073.1"/>
    <property type="molecule type" value="Genomic_DNA"/>
</dbReference>
<dbReference type="PANTHER" id="PTHR33099:SF7">
    <property type="entry name" value="MYND-TYPE DOMAIN-CONTAINING PROTEIN"/>
    <property type="match status" value="1"/>
</dbReference>
<reference evidence="1" key="2">
    <citation type="submission" date="2016-05" db="EMBL/GenBank/DDBJ databases">
        <title>Comparative analysis highlights variable genome content of wheat rusts and divergence of the mating loci.</title>
        <authorList>
            <person name="Cuomo C.A."/>
            <person name="Bakkeren G."/>
            <person name="Szabo L."/>
            <person name="Khalil H."/>
            <person name="Joly D."/>
            <person name="Goldberg J."/>
            <person name="Young S."/>
            <person name="Zeng Q."/>
            <person name="Fellers J."/>
        </authorList>
    </citation>
    <scope>NUCLEOTIDE SEQUENCE [LARGE SCALE GENOMIC DNA]</scope>
    <source>
        <strain evidence="1">1-1 BBBD Race 1</strain>
    </source>
</reference>